<keyword evidence="4" id="KW-1133">Transmembrane helix</keyword>
<proteinExistence type="predicted"/>
<accession>A0ABM6NI90</accession>
<dbReference type="Gene3D" id="2.40.30.170">
    <property type="match status" value="1"/>
</dbReference>
<gene>
    <name evidence="5" type="ORF">PPIS_a3844</name>
</gene>
<keyword evidence="6" id="KW-1185">Reference proteome</keyword>
<dbReference type="EMBL" id="CP011924">
    <property type="protein sequence ID" value="ATD08557.1"/>
    <property type="molecule type" value="Genomic_DNA"/>
</dbReference>
<keyword evidence="4" id="KW-0472">Membrane</keyword>
<evidence type="ECO:0000256" key="4">
    <source>
        <dbReference type="SAM" id="Phobius"/>
    </source>
</evidence>
<evidence type="ECO:0000313" key="6">
    <source>
        <dbReference type="Proteomes" id="UP000016521"/>
    </source>
</evidence>
<evidence type="ECO:0000313" key="5">
    <source>
        <dbReference type="EMBL" id="ATD08557.1"/>
    </source>
</evidence>
<dbReference type="PANTHER" id="PTHR32347">
    <property type="entry name" value="EFFLUX SYSTEM COMPONENT YKNX-RELATED"/>
    <property type="match status" value="1"/>
</dbReference>
<feature type="coiled-coil region" evidence="3">
    <location>
        <begin position="177"/>
        <end position="204"/>
    </location>
</feature>
<name>A0ABM6NI90_PSEO7</name>
<dbReference type="InterPro" id="IPR050465">
    <property type="entry name" value="UPF0194_transport"/>
</dbReference>
<dbReference type="Gene3D" id="1.10.287.470">
    <property type="entry name" value="Helix hairpin bin"/>
    <property type="match status" value="1"/>
</dbReference>
<keyword evidence="4" id="KW-0812">Transmembrane</keyword>
<comment type="subcellular location">
    <subcellularLocation>
        <location evidence="1">Cell envelope</location>
    </subcellularLocation>
</comment>
<dbReference type="PANTHER" id="PTHR32347:SF23">
    <property type="entry name" value="BLL5650 PROTEIN"/>
    <property type="match status" value="1"/>
</dbReference>
<dbReference type="RefSeq" id="WP_248694169.1">
    <property type="nucleotide sequence ID" value="NZ_CP011924.1"/>
</dbReference>
<reference evidence="5 6" key="1">
    <citation type="submission" date="2015-06" db="EMBL/GenBank/DDBJ databases">
        <authorList>
            <person name="Xie B.-B."/>
            <person name="Rong J.-C."/>
            <person name="Qin Q.-L."/>
            <person name="Zhang Y.-Z."/>
        </authorList>
    </citation>
    <scope>NUCLEOTIDE SEQUENCE [LARGE SCALE GENOMIC DNA]</scope>
    <source>
        <strain evidence="5 6">JCM 20779</strain>
    </source>
</reference>
<organism evidence="5 6">
    <name type="scientific">Pseudoalteromonas piscicida</name>
    <dbReference type="NCBI Taxonomy" id="43662"/>
    <lineage>
        <taxon>Bacteria</taxon>
        <taxon>Pseudomonadati</taxon>
        <taxon>Pseudomonadota</taxon>
        <taxon>Gammaproteobacteria</taxon>
        <taxon>Alteromonadales</taxon>
        <taxon>Pseudoalteromonadaceae</taxon>
        <taxon>Pseudoalteromonas</taxon>
    </lineage>
</organism>
<evidence type="ECO:0000256" key="2">
    <source>
        <dbReference type="ARBA" id="ARBA00023054"/>
    </source>
</evidence>
<dbReference type="Proteomes" id="UP000016521">
    <property type="component" value="Chromosome I"/>
</dbReference>
<feature type="transmembrane region" description="Helical" evidence="4">
    <location>
        <begin position="12"/>
        <end position="33"/>
    </location>
</feature>
<evidence type="ECO:0000256" key="3">
    <source>
        <dbReference type="SAM" id="Coils"/>
    </source>
</evidence>
<evidence type="ECO:0000256" key="1">
    <source>
        <dbReference type="ARBA" id="ARBA00004196"/>
    </source>
</evidence>
<dbReference type="Gene3D" id="2.40.420.20">
    <property type="match status" value="1"/>
</dbReference>
<keyword evidence="2 3" id="KW-0175">Coiled coil</keyword>
<sequence length="416" mass="46496">MMDVIKQKQAKPLHKLGLVIAIPLVLIFAWLSLKLFSTSDEFKLPRQAIIVGQVKQGDLDVSVDGYGVLRSNKQKLITTQDPATVYEILVRPGGEVQPDTIILKMQDPDLLQQLESAEMELNRQQANFRRQKLANQRELLMEVATLAELTSEHQSLVMRREAQQTLRDQGVVPAIDVKTAELEEQQLSERVQLQQQRIEQLKLLHSEDLTISQELINQAQSLFARLKEREAKLTVRAGTEGVLQRLAVELGQSVVAGQELAQVGSTNDLQALVRVSQSKAEQIQVGQFAMVNTRREQVPAKVTRISPQVQEGTIEVELTFVNGVPDSARPELNVDAQISTHQLKNALYVERPSNTQSHSQQTLFVLDNDIATPQIVSFGIDAGKFLQIESGVTPNQQIILSDTSTYKNAKQVRIIQ</sequence>
<evidence type="ECO:0008006" key="7">
    <source>
        <dbReference type="Google" id="ProtNLM"/>
    </source>
</evidence>
<dbReference type="Gene3D" id="2.40.50.100">
    <property type="match status" value="1"/>
</dbReference>
<protein>
    <recommendedName>
        <fullName evidence="7">RND transporter</fullName>
    </recommendedName>
</protein>